<sequence>MRFFDKLAVAILAATAVAGWETGQMPEKIRKELCAEQVLFCTNVCGGEGSTREAFCNINTLGSKCTCSNGAESAIRRYQWPAFQRVCEAQREECRQTCDRNNKIAASDKAFCFNSCDSRLSCNAENAPDLKVMVQKFDDPTAGSPKTSPAVVVAIKPTDGAASAAADHPSGPKDSKIKERKGGKDEGPKRRGGPLPASNSASSASVLSAMAVVAALGSALLHGMTQRGAGEKEEGAHGSHAQGIVLACVRQAPPQQKQGSIITNATGSASLDM</sequence>
<organism evidence="4 5">
    <name type="scientific">Coemansia aciculifera</name>
    <dbReference type="NCBI Taxonomy" id="417176"/>
    <lineage>
        <taxon>Eukaryota</taxon>
        <taxon>Fungi</taxon>
        <taxon>Fungi incertae sedis</taxon>
        <taxon>Zoopagomycota</taxon>
        <taxon>Kickxellomycotina</taxon>
        <taxon>Kickxellomycetes</taxon>
        <taxon>Kickxellales</taxon>
        <taxon>Kickxellaceae</taxon>
        <taxon>Coemansia</taxon>
    </lineage>
</organism>
<reference evidence="4" key="1">
    <citation type="submission" date="2022-07" db="EMBL/GenBank/DDBJ databases">
        <title>Phylogenomic reconstructions and comparative analyses of Kickxellomycotina fungi.</title>
        <authorList>
            <person name="Reynolds N.K."/>
            <person name="Stajich J.E."/>
            <person name="Barry K."/>
            <person name="Grigoriev I.V."/>
            <person name="Crous P."/>
            <person name="Smith M.E."/>
        </authorList>
    </citation>
    <scope>NUCLEOTIDE SEQUENCE</scope>
    <source>
        <strain evidence="4">RSA 476</strain>
    </source>
</reference>
<evidence type="ECO:0000313" key="5">
    <source>
        <dbReference type="Proteomes" id="UP001140074"/>
    </source>
</evidence>
<dbReference type="InterPro" id="IPR056124">
    <property type="entry name" value="DUF7707"/>
</dbReference>
<evidence type="ECO:0000313" key="4">
    <source>
        <dbReference type="EMBL" id="KAJ2863697.1"/>
    </source>
</evidence>
<gene>
    <name evidence="4" type="ORF">GGH94_003424</name>
</gene>
<feature type="region of interest" description="Disordered" evidence="1">
    <location>
        <begin position="160"/>
        <end position="201"/>
    </location>
</feature>
<evidence type="ECO:0000256" key="1">
    <source>
        <dbReference type="SAM" id="MobiDB-lite"/>
    </source>
</evidence>
<feature type="domain" description="DUF7707" evidence="3">
    <location>
        <begin position="23"/>
        <end position="108"/>
    </location>
</feature>
<feature type="compositionally biased region" description="Basic and acidic residues" evidence="1">
    <location>
        <begin position="170"/>
        <end position="189"/>
    </location>
</feature>
<feature type="chain" id="PRO_5040901005" description="DUF7707 domain-containing protein" evidence="2">
    <location>
        <begin position="20"/>
        <end position="273"/>
    </location>
</feature>
<comment type="caution">
    <text evidence="4">The sequence shown here is derived from an EMBL/GenBank/DDBJ whole genome shotgun (WGS) entry which is preliminary data.</text>
</comment>
<keyword evidence="5" id="KW-1185">Reference proteome</keyword>
<dbReference type="Pfam" id="PF24808">
    <property type="entry name" value="DUF7707"/>
    <property type="match status" value="1"/>
</dbReference>
<feature type="signal peptide" evidence="2">
    <location>
        <begin position="1"/>
        <end position="19"/>
    </location>
</feature>
<proteinExistence type="predicted"/>
<feature type="region of interest" description="Disordered" evidence="1">
    <location>
        <begin position="253"/>
        <end position="273"/>
    </location>
</feature>
<dbReference type="AlphaFoldDB" id="A0A9W8M348"/>
<name>A0A9W8M348_9FUNG</name>
<accession>A0A9W8M348</accession>
<keyword evidence="2" id="KW-0732">Signal</keyword>
<protein>
    <recommendedName>
        <fullName evidence="3">DUF7707 domain-containing protein</fullName>
    </recommendedName>
</protein>
<dbReference type="EMBL" id="JANBUY010000113">
    <property type="protein sequence ID" value="KAJ2863697.1"/>
    <property type="molecule type" value="Genomic_DNA"/>
</dbReference>
<evidence type="ECO:0000259" key="3">
    <source>
        <dbReference type="Pfam" id="PF24808"/>
    </source>
</evidence>
<evidence type="ECO:0000256" key="2">
    <source>
        <dbReference type="SAM" id="SignalP"/>
    </source>
</evidence>
<dbReference type="Proteomes" id="UP001140074">
    <property type="component" value="Unassembled WGS sequence"/>
</dbReference>